<protein>
    <submittedName>
        <fullName evidence="1">Uncharacterized protein</fullName>
    </submittedName>
</protein>
<dbReference type="Proteomes" id="UP000186817">
    <property type="component" value="Unassembled WGS sequence"/>
</dbReference>
<comment type="caution">
    <text evidence="1">The sequence shown here is derived from an EMBL/GenBank/DDBJ whole genome shotgun (WGS) entry which is preliminary data.</text>
</comment>
<sequence>MLPATVRRIGTLVVMDEIFYYSRKVGMSLSLFVHTFPIVKHVTEVKLILGPGHYEEPSWPADGAHSFVAALNEKLPKLECVRMKAHLGDPAFRAAVYVPRRVTLPVGTDV</sequence>
<name>A0A1Q9CD33_SYMMI</name>
<gene>
    <name evidence="1" type="ORF">AK812_SmicGene38711</name>
</gene>
<dbReference type="EMBL" id="LSRX01001341">
    <property type="protein sequence ID" value="OLP80828.1"/>
    <property type="molecule type" value="Genomic_DNA"/>
</dbReference>
<dbReference type="AlphaFoldDB" id="A0A1Q9CD33"/>
<organism evidence="1 2">
    <name type="scientific">Symbiodinium microadriaticum</name>
    <name type="common">Dinoflagellate</name>
    <name type="synonym">Zooxanthella microadriatica</name>
    <dbReference type="NCBI Taxonomy" id="2951"/>
    <lineage>
        <taxon>Eukaryota</taxon>
        <taxon>Sar</taxon>
        <taxon>Alveolata</taxon>
        <taxon>Dinophyceae</taxon>
        <taxon>Suessiales</taxon>
        <taxon>Symbiodiniaceae</taxon>
        <taxon>Symbiodinium</taxon>
    </lineage>
</organism>
<reference evidence="1 2" key="1">
    <citation type="submission" date="2016-02" db="EMBL/GenBank/DDBJ databases">
        <title>Genome analysis of coral dinoflagellate symbionts highlights evolutionary adaptations to a symbiotic lifestyle.</title>
        <authorList>
            <person name="Aranda M."/>
            <person name="Li Y."/>
            <person name="Liew Y.J."/>
            <person name="Baumgarten S."/>
            <person name="Simakov O."/>
            <person name="Wilson M."/>
            <person name="Piel J."/>
            <person name="Ashoor H."/>
            <person name="Bougouffa S."/>
            <person name="Bajic V.B."/>
            <person name="Ryu T."/>
            <person name="Ravasi T."/>
            <person name="Bayer T."/>
            <person name="Micklem G."/>
            <person name="Kim H."/>
            <person name="Bhak J."/>
            <person name="Lajeunesse T.C."/>
            <person name="Voolstra C.R."/>
        </authorList>
    </citation>
    <scope>NUCLEOTIDE SEQUENCE [LARGE SCALE GENOMIC DNA]</scope>
    <source>
        <strain evidence="1 2">CCMP2467</strain>
    </source>
</reference>
<dbReference type="OrthoDB" id="10355186at2759"/>
<evidence type="ECO:0000313" key="2">
    <source>
        <dbReference type="Proteomes" id="UP000186817"/>
    </source>
</evidence>
<accession>A0A1Q9CD33</accession>
<proteinExistence type="predicted"/>
<keyword evidence="2" id="KW-1185">Reference proteome</keyword>
<evidence type="ECO:0000313" key="1">
    <source>
        <dbReference type="EMBL" id="OLP80828.1"/>
    </source>
</evidence>